<dbReference type="NCBIfam" id="NF002381">
    <property type="entry name" value="PRK01388.1"/>
    <property type="match status" value="1"/>
</dbReference>
<feature type="active site" description="Amidino-cysteine intermediate" evidence="5 6">
    <location>
        <position position="400"/>
    </location>
</feature>
<evidence type="ECO:0000313" key="7">
    <source>
        <dbReference type="EMBL" id="MDC7225148.1"/>
    </source>
</evidence>
<dbReference type="Gene3D" id="1.10.3930.10">
    <property type="entry name" value="Arginine deiminase"/>
    <property type="match status" value="1"/>
</dbReference>
<evidence type="ECO:0000313" key="8">
    <source>
        <dbReference type="Proteomes" id="UP001221217"/>
    </source>
</evidence>
<evidence type="ECO:0000256" key="6">
    <source>
        <dbReference type="PIRSR" id="PIRSR006356-1"/>
    </source>
</evidence>
<dbReference type="EC" id="3.5.3.6" evidence="5"/>
<evidence type="ECO:0000256" key="1">
    <source>
        <dbReference type="ARBA" id="ARBA00005213"/>
    </source>
</evidence>
<comment type="catalytic activity">
    <reaction evidence="4 5">
        <text>L-arginine + H2O = L-citrulline + NH4(+)</text>
        <dbReference type="Rhea" id="RHEA:19597"/>
        <dbReference type="ChEBI" id="CHEBI:15377"/>
        <dbReference type="ChEBI" id="CHEBI:28938"/>
        <dbReference type="ChEBI" id="CHEBI:32682"/>
        <dbReference type="ChEBI" id="CHEBI:57743"/>
        <dbReference type="EC" id="3.5.3.6"/>
    </reaction>
</comment>
<dbReference type="PANTHER" id="PTHR47271">
    <property type="entry name" value="ARGININE DEIMINASE"/>
    <property type="match status" value="1"/>
</dbReference>
<dbReference type="EMBL" id="JAQQAL010000002">
    <property type="protein sequence ID" value="MDC7225148.1"/>
    <property type="molecule type" value="Genomic_DNA"/>
</dbReference>
<evidence type="ECO:0000256" key="4">
    <source>
        <dbReference type="ARBA" id="ARBA00049429"/>
    </source>
</evidence>
<dbReference type="HAMAP" id="MF_00242">
    <property type="entry name" value="Arg_deiminase"/>
    <property type="match status" value="1"/>
</dbReference>
<gene>
    <name evidence="5" type="primary">arcA</name>
    <name evidence="7" type="ORF">PQJ61_00120</name>
</gene>
<reference evidence="7 8" key="1">
    <citation type="submission" date="2022-12" db="EMBL/GenBank/DDBJ databases">
        <title>Metagenome assembled genome from gulf of manar.</title>
        <authorList>
            <person name="Kohli P."/>
            <person name="Pk S."/>
            <person name="Venkata Ramana C."/>
            <person name="Sasikala C."/>
        </authorList>
    </citation>
    <scope>NUCLEOTIDE SEQUENCE [LARGE SCALE GENOMIC DNA]</scope>
    <source>
        <strain evidence="7">JB008</strain>
    </source>
</reference>
<comment type="similarity">
    <text evidence="2 5">Belongs to the arginine deiminase family.</text>
</comment>
<keyword evidence="5" id="KW-0963">Cytoplasm</keyword>
<comment type="subcellular location">
    <subcellularLocation>
        <location evidence="5">Cytoplasm</location>
    </subcellularLocation>
</comment>
<name>A0AAJ1I9G3_9SPIO</name>
<keyword evidence="3 5" id="KW-0378">Hydrolase</keyword>
<evidence type="ECO:0000256" key="3">
    <source>
        <dbReference type="ARBA" id="ARBA00022801"/>
    </source>
</evidence>
<dbReference type="InterPro" id="IPR003876">
    <property type="entry name" value="Arg_deiminase"/>
</dbReference>
<dbReference type="PIRSF" id="PIRSF006356">
    <property type="entry name" value="Arg_deiminase"/>
    <property type="match status" value="1"/>
</dbReference>
<sequence length="409" mass="46166">MKELQSSIFNIRSETGTLKTILLHRPGRELEQLIPKYLDEMLFEDIPYLAQMQEEHDVFARTLRERGAEVLYFEKLLADILKNPDVKQSVVDEVADNLGLTDNSLRCDISMLLSERSPEDLAGTLLAGLAKADVKQPVLEKRLSFYIKDDYPFYLDPLPNLYFARDYGTVIGSRLSVNSMKAKARRRESMLLQYIVKNHKRFNGSGQRLWHEYNEPESIEGGDILVLSKHVVAIGCSARTSAEGIENLAARLFSEDEHITEVIVIQIPFTRAYMHLDTVFTMVDRDKFTIFPGITDKVHVFSLTKRSGGITIRPQDNLIKTLSRSLDLPAVTLIETGGGDAVTAEREQWNDSTNTLALAPGTVVTYRRNIVSNNILRKHGIEVVEIPGSELVRGRGGPRCMSMPLCREE</sequence>
<protein>
    <recommendedName>
        <fullName evidence="5">Arginine deiminase</fullName>
        <shortName evidence="5">ADI</shortName>
        <ecNumber evidence="5">3.5.3.6</ecNumber>
    </recommendedName>
    <alternativeName>
        <fullName evidence="5">Arginine dihydrolase</fullName>
        <shortName evidence="5">AD</shortName>
    </alternativeName>
</protein>
<keyword evidence="5" id="KW-0056">Arginine metabolism</keyword>
<accession>A0AAJ1I9G3</accession>
<proteinExistence type="inferred from homology"/>
<dbReference type="GO" id="GO:0016990">
    <property type="term" value="F:arginine deiminase activity"/>
    <property type="evidence" value="ECO:0007669"/>
    <property type="project" value="UniProtKB-UniRule"/>
</dbReference>
<dbReference type="SUPFAM" id="SSF55909">
    <property type="entry name" value="Pentein"/>
    <property type="match status" value="1"/>
</dbReference>
<comment type="pathway">
    <text evidence="1 5">Amino-acid degradation; L-arginine degradation via ADI pathway; carbamoyl phosphate from L-arginine: step 1/2.</text>
</comment>
<dbReference type="Pfam" id="PF02274">
    <property type="entry name" value="ADI"/>
    <property type="match status" value="1"/>
</dbReference>
<evidence type="ECO:0000256" key="2">
    <source>
        <dbReference type="ARBA" id="ARBA00010206"/>
    </source>
</evidence>
<dbReference type="PRINTS" id="PR01466">
    <property type="entry name" value="ARGDEIMINASE"/>
</dbReference>
<comment type="caution">
    <text evidence="7">The sequence shown here is derived from an EMBL/GenBank/DDBJ whole genome shotgun (WGS) entry which is preliminary data.</text>
</comment>
<dbReference type="Proteomes" id="UP001221217">
    <property type="component" value="Unassembled WGS sequence"/>
</dbReference>
<dbReference type="GO" id="GO:0019546">
    <property type="term" value="P:L-arginine deiminase pathway"/>
    <property type="evidence" value="ECO:0007669"/>
    <property type="project" value="TreeGrafter"/>
</dbReference>
<evidence type="ECO:0000256" key="5">
    <source>
        <dbReference type="HAMAP-Rule" id="MF_00242"/>
    </source>
</evidence>
<dbReference type="AlphaFoldDB" id="A0AAJ1I9G3"/>
<dbReference type="Gene3D" id="3.75.10.10">
    <property type="entry name" value="L-arginine/glycine Amidinotransferase, Chain A"/>
    <property type="match status" value="1"/>
</dbReference>
<dbReference type="PANTHER" id="PTHR47271:SF2">
    <property type="entry name" value="ARGININE DEIMINASE"/>
    <property type="match status" value="1"/>
</dbReference>
<dbReference type="GO" id="GO:0005737">
    <property type="term" value="C:cytoplasm"/>
    <property type="evidence" value="ECO:0007669"/>
    <property type="project" value="UniProtKB-SubCell"/>
</dbReference>
<organism evidence="7 8">
    <name type="scientific">Candidatus Thalassospirochaeta sargassi</name>
    <dbReference type="NCBI Taxonomy" id="3119039"/>
    <lineage>
        <taxon>Bacteria</taxon>
        <taxon>Pseudomonadati</taxon>
        <taxon>Spirochaetota</taxon>
        <taxon>Spirochaetia</taxon>
        <taxon>Spirochaetales</taxon>
        <taxon>Spirochaetaceae</taxon>
        <taxon>Candidatus Thalassospirochaeta</taxon>
    </lineage>
</organism>